<dbReference type="GO" id="GO:0004674">
    <property type="term" value="F:protein serine/threonine kinase activity"/>
    <property type="evidence" value="ECO:0007669"/>
    <property type="project" value="UniProtKB-KW"/>
</dbReference>
<dbReference type="Pfam" id="PF00069">
    <property type="entry name" value="Pkinase"/>
    <property type="match status" value="1"/>
</dbReference>
<dbReference type="InterPro" id="IPR011009">
    <property type="entry name" value="Kinase-like_dom_sf"/>
</dbReference>
<proteinExistence type="predicted"/>
<keyword evidence="9" id="KW-1185">Reference proteome</keyword>
<dbReference type="CDD" id="cd14014">
    <property type="entry name" value="STKc_PknB_like"/>
    <property type="match status" value="1"/>
</dbReference>
<keyword evidence="4" id="KW-0067">ATP-binding</keyword>
<dbReference type="KEGG" id="llu:AKJ09_00726"/>
<dbReference type="PANTHER" id="PTHR43289:SF6">
    <property type="entry name" value="SERINE_THREONINE-PROTEIN KINASE NEKL-3"/>
    <property type="match status" value="1"/>
</dbReference>
<sequence>MATVHLARAGSHAHGGSRTVAVKLLAARTAERAELAPVLVDEARMAMRIQHRNVVPLRDVVDEGGEIALVMDYVVGPSLAALVRAAREERKPMPAPIASAIVCDVLAGLQAAHDATDLHGAPLDLVHRDVSPSNVLVGTDGVARVIDFGIAKARGRIQAATRVGEIKGKLAYMAPEQIERARMSPRTDVYATGVVLWELVARRRLFAGDEASILSQILVGMVEPATNHATDLGPEVDEVIERAMALAPEDRFASSREMAAALAAVIPPASPTAVGDWVADVARRELEERAALVAAIEQHDVDRAWSNATEASNADSRPSRERRAVTPSVLGLGGAAVLACVAGLFAMHRSDRPAIVTPSSSTPPPVASTEPQPPLAAEPAAESVPAAVTSAPGEPTHHPRRPRPPTTNHATSVDCSIPYTLDAQRRRVYKRECL</sequence>
<evidence type="ECO:0000256" key="3">
    <source>
        <dbReference type="ARBA" id="ARBA00022777"/>
    </source>
</evidence>
<dbReference type="Gene3D" id="1.10.510.10">
    <property type="entry name" value="Transferase(Phosphotransferase) domain 1"/>
    <property type="match status" value="1"/>
</dbReference>
<name>A0A0K1PKL6_9BACT</name>
<dbReference type="AlphaFoldDB" id="A0A0K1PKL6"/>
<evidence type="ECO:0000256" key="5">
    <source>
        <dbReference type="SAM" id="MobiDB-lite"/>
    </source>
</evidence>
<gene>
    <name evidence="8" type="ORF">AKJ09_00726</name>
</gene>
<evidence type="ECO:0000256" key="1">
    <source>
        <dbReference type="ARBA" id="ARBA00022679"/>
    </source>
</evidence>
<keyword evidence="3 8" id="KW-0418">Kinase</keyword>
<feature type="transmembrane region" description="Helical" evidence="6">
    <location>
        <begin position="329"/>
        <end position="347"/>
    </location>
</feature>
<evidence type="ECO:0000313" key="9">
    <source>
        <dbReference type="Proteomes" id="UP000064967"/>
    </source>
</evidence>
<dbReference type="PROSITE" id="PS00109">
    <property type="entry name" value="PROTEIN_KINASE_TYR"/>
    <property type="match status" value="1"/>
</dbReference>
<feature type="domain" description="Protein kinase" evidence="7">
    <location>
        <begin position="1"/>
        <end position="266"/>
    </location>
</feature>
<reference evidence="8 9" key="1">
    <citation type="submission" date="2015-08" db="EMBL/GenBank/DDBJ databases">
        <authorList>
            <person name="Babu N.S."/>
            <person name="Beckwith C.J."/>
            <person name="Beseler K.G."/>
            <person name="Brison A."/>
            <person name="Carone J.V."/>
            <person name="Caskin T.P."/>
            <person name="Diamond M."/>
            <person name="Durham M.E."/>
            <person name="Foxe J.M."/>
            <person name="Go M."/>
            <person name="Henderson B.A."/>
            <person name="Jones I.B."/>
            <person name="McGettigan J.A."/>
            <person name="Micheletti S.J."/>
            <person name="Nasrallah M.E."/>
            <person name="Ortiz D."/>
            <person name="Piller C.R."/>
            <person name="Privatt S.R."/>
            <person name="Schneider S.L."/>
            <person name="Sharp S."/>
            <person name="Smith T.C."/>
            <person name="Stanton J.D."/>
            <person name="Ullery H.E."/>
            <person name="Wilson R.J."/>
            <person name="Serrano M.G."/>
            <person name="Buck G."/>
            <person name="Lee V."/>
            <person name="Wang Y."/>
            <person name="Carvalho R."/>
            <person name="Voegtly L."/>
            <person name="Shi R."/>
            <person name="Duckworth R."/>
            <person name="Johnson A."/>
            <person name="Loviza R."/>
            <person name="Walstead R."/>
            <person name="Shah Z."/>
            <person name="Kiflezghi M."/>
            <person name="Wade K."/>
            <person name="Ball S.L."/>
            <person name="Bradley K.W."/>
            <person name="Asai D.J."/>
            <person name="Bowman C.A."/>
            <person name="Russell D.A."/>
            <person name="Pope W.H."/>
            <person name="Jacobs-Sera D."/>
            <person name="Hendrix R.W."/>
            <person name="Hatfull G.F."/>
        </authorList>
    </citation>
    <scope>NUCLEOTIDE SEQUENCE [LARGE SCALE GENOMIC DNA]</scope>
    <source>
        <strain evidence="8 9">DSM 27648</strain>
    </source>
</reference>
<evidence type="ECO:0000256" key="4">
    <source>
        <dbReference type="ARBA" id="ARBA00022840"/>
    </source>
</evidence>
<keyword evidence="1" id="KW-0808">Transferase</keyword>
<dbReference type="InterPro" id="IPR008266">
    <property type="entry name" value="Tyr_kinase_AS"/>
</dbReference>
<dbReference type="PROSITE" id="PS50011">
    <property type="entry name" value="PROTEIN_KINASE_DOM"/>
    <property type="match status" value="1"/>
</dbReference>
<dbReference type="EMBL" id="CP012333">
    <property type="protein sequence ID" value="AKU94062.1"/>
    <property type="molecule type" value="Genomic_DNA"/>
</dbReference>
<keyword evidence="6" id="KW-0812">Transmembrane</keyword>
<dbReference type="STRING" id="1391654.AKJ09_00726"/>
<dbReference type="Gene3D" id="3.30.200.20">
    <property type="entry name" value="Phosphorylase Kinase, domain 1"/>
    <property type="match status" value="1"/>
</dbReference>
<feature type="compositionally biased region" description="Low complexity" evidence="5">
    <location>
        <begin position="377"/>
        <end position="392"/>
    </location>
</feature>
<keyword evidence="6" id="KW-0472">Membrane</keyword>
<dbReference type="InterPro" id="IPR000719">
    <property type="entry name" value="Prot_kinase_dom"/>
</dbReference>
<dbReference type="OrthoDB" id="9801841at2"/>
<accession>A0A0K1PKL6</accession>
<protein>
    <submittedName>
        <fullName evidence="8">Serine/threonine protein kinase</fullName>
    </submittedName>
</protein>
<feature type="region of interest" description="Disordered" evidence="5">
    <location>
        <begin position="355"/>
        <end position="413"/>
    </location>
</feature>
<dbReference type="Proteomes" id="UP000064967">
    <property type="component" value="Chromosome"/>
</dbReference>
<dbReference type="PANTHER" id="PTHR43289">
    <property type="entry name" value="MITOGEN-ACTIVATED PROTEIN KINASE KINASE KINASE 20-RELATED"/>
    <property type="match status" value="1"/>
</dbReference>
<evidence type="ECO:0000313" key="8">
    <source>
        <dbReference type="EMBL" id="AKU94062.1"/>
    </source>
</evidence>
<keyword evidence="2" id="KW-0547">Nucleotide-binding</keyword>
<feature type="compositionally biased region" description="Pro residues" evidence="5">
    <location>
        <begin position="361"/>
        <end position="376"/>
    </location>
</feature>
<evidence type="ECO:0000256" key="2">
    <source>
        <dbReference type="ARBA" id="ARBA00022741"/>
    </source>
</evidence>
<evidence type="ECO:0000256" key="6">
    <source>
        <dbReference type="SAM" id="Phobius"/>
    </source>
</evidence>
<evidence type="ECO:0000259" key="7">
    <source>
        <dbReference type="PROSITE" id="PS50011"/>
    </source>
</evidence>
<dbReference type="SUPFAM" id="SSF56112">
    <property type="entry name" value="Protein kinase-like (PK-like)"/>
    <property type="match status" value="1"/>
</dbReference>
<keyword evidence="6" id="KW-1133">Transmembrane helix</keyword>
<dbReference type="GO" id="GO:0005524">
    <property type="term" value="F:ATP binding"/>
    <property type="evidence" value="ECO:0007669"/>
    <property type="project" value="UniProtKB-KW"/>
</dbReference>
<organism evidence="8 9">
    <name type="scientific">Labilithrix luteola</name>
    <dbReference type="NCBI Taxonomy" id="1391654"/>
    <lineage>
        <taxon>Bacteria</taxon>
        <taxon>Pseudomonadati</taxon>
        <taxon>Myxococcota</taxon>
        <taxon>Polyangia</taxon>
        <taxon>Polyangiales</taxon>
        <taxon>Labilitrichaceae</taxon>
        <taxon>Labilithrix</taxon>
    </lineage>
</organism>
<keyword evidence="8" id="KW-0723">Serine/threonine-protein kinase</keyword>